<evidence type="ECO:0000256" key="1">
    <source>
        <dbReference type="SAM" id="Phobius"/>
    </source>
</evidence>
<dbReference type="AlphaFoldDB" id="R4PVT3"/>
<evidence type="ECO:0000313" key="2">
    <source>
        <dbReference type="EMBL" id="AGL62365.1"/>
    </source>
</evidence>
<feature type="transmembrane region" description="Helical" evidence="1">
    <location>
        <begin position="15"/>
        <end position="36"/>
    </location>
</feature>
<keyword evidence="1" id="KW-1133">Transmembrane helix</keyword>
<accession>R4PVT3</accession>
<keyword evidence="1" id="KW-0812">Transmembrane</keyword>
<gene>
    <name evidence="2" type="ORF">L336_0662</name>
</gene>
<dbReference type="KEGG" id="saal:L336_0662"/>
<dbReference type="EMBL" id="CP005957">
    <property type="protein sequence ID" value="AGL62365.1"/>
    <property type="molecule type" value="Genomic_DNA"/>
</dbReference>
<protein>
    <submittedName>
        <fullName evidence="2">Uncharacterized protein</fullName>
    </submittedName>
</protein>
<dbReference type="STRING" id="1332188.L336_0662"/>
<keyword evidence="1" id="KW-0472">Membrane</keyword>
<reference evidence="2 3" key="1">
    <citation type="journal article" date="2013" name="Nat. Biotechnol.">
        <title>Genome sequences of rare, uncultured bacteria obtained by differential coverage binning of multiple metagenomes.</title>
        <authorList>
            <person name="Albertsen M."/>
            <person name="Hugenholtz P."/>
            <person name="Skarshewski A."/>
            <person name="Nielsen K.L."/>
            <person name="Tyson G.W."/>
            <person name="Nielsen P.H."/>
        </authorList>
    </citation>
    <scope>NUCLEOTIDE SEQUENCE [LARGE SCALE GENOMIC DNA]</scope>
    <source>
        <strain evidence="2">TM71</strain>
    </source>
</reference>
<proteinExistence type="predicted"/>
<dbReference type="RefSeq" id="WP_015641815.1">
    <property type="nucleotide sequence ID" value="NC_021219.1"/>
</dbReference>
<keyword evidence="3" id="KW-1185">Reference proteome</keyword>
<dbReference type="Proteomes" id="UP000013893">
    <property type="component" value="Chromosome"/>
</dbReference>
<organism evidence="2 3">
    <name type="scientific">Candidatus Saccharimonas aalborgensis</name>
    <dbReference type="NCBI Taxonomy" id="1332188"/>
    <lineage>
        <taxon>Bacteria</taxon>
        <taxon>Candidatus Saccharimonadota</taxon>
        <taxon>Candidatus Saccharimonadia</taxon>
        <taxon>Candidatus Saccharimonadales</taxon>
        <taxon>Candidatus Saccharimonadaceae</taxon>
        <taxon>Candidatus Saccharimonas</taxon>
    </lineage>
</organism>
<sequence>MIGNKSAGFTVIETILYLAVTGLLAVGVLAGATTAINQQRYKDATNSFVDYLQSGYDQTINVQNDRPVEKTCDSASQITDSPNPAAEVRGATECFVIGQLISTDDGRAFTMTVVYGSQDGSKKTNDADALTSSNLFLGTTSSTYTLEWDTRIVQPGTATPILPTSILIARSPSSGVVRTYIGAKALTLSALITTGAVSADTLFCVDPSGWTGATRDGAVVRPDTTNSSGVKLAGPGGGC</sequence>
<evidence type="ECO:0000313" key="3">
    <source>
        <dbReference type="Proteomes" id="UP000013893"/>
    </source>
</evidence>
<dbReference type="HOGENOM" id="CLU_1159454_0_0_0"/>
<dbReference type="OrthoDB" id="9794129at2"/>
<name>R4PVT3_9BACT</name>